<reference evidence="1" key="1">
    <citation type="submission" date="2021-03" db="EMBL/GenBank/DDBJ databases">
        <authorList>
            <person name="Wang G."/>
        </authorList>
    </citation>
    <scope>NUCLEOTIDE SEQUENCE</scope>
    <source>
        <strain evidence="1">KCTC 12899</strain>
    </source>
</reference>
<dbReference type="EMBL" id="JAFREP010000008">
    <property type="protein sequence ID" value="MBO1318972.1"/>
    <property type="molecule type" value="Genomic_DNA"/>
</dbReference>
<sequence length="352" mass="39000">MLFRCHIPHESDTAPNWEPLRQCVALAHVFAARGYRVAFAVHRGTFDRAKAVLGEAATLYRVPQQPDQELPRLSFLRRTHNHHICVVAMPKADAAYTFGVQRQFPFTVVLGADPRANCYGKLLVNPHVEMPSTAFQCSAESKLLLGPRFYIRDPNEPPPGENGVPRHLMLVIGDDEPLLDKLLAVRRHLPAALPVTVVGYRNPDVRRKCAAFAVGHPHLPLHYLTLKQAAEFPFSPENFYLVDPATTYLDLAQRGMAMMTVAGDTQKLNRCYMLEQLGVAPTLGWFSTKKEAEMAATISARLRDTAALNKQRGQAQKVVDGRGAERIAHFVPSEVELGGKTPALNEASDLAD</sequence>
<evidence type="ECO:0000313" key="1">
    <source>
        <dbReference type="EMBL" id="MBO1318972.1"/>
    </source>
</evidence>
<protein>
    <submittedName>
        <fullName evidence="1">Uncharacterized protein</fullName>
    </submittedName>
</protein>
<keyword evidence="2" id="KW-1185">Reference proteome</keyword>
<dbReference type="Proteomes" id="UP000664417">
    <property type="component" value="Unassembled WGS sequence"/>
</dbReference>
<evidence type="ECO:0000313" key="2">
    <source>
        <dbReference type="Proteomes" id="UP000664417"/>
    </source>
</evidence>
<name>A0A8J7Q6P9_9BACT</name>
<comment type="caution">
    <text evidence="1">The sequence shown here is derived from an EMBL/GenBank/DDBJ whole genome shotgun (WGS) entry which is preliminary data.</text>
</comment>
<dbReference type="RefSeq" id="WP_207858793.1">
    <property type="nucleotide sequence ID" value="NZ_JAFREP010000008.1"/>
</dbReference>
<dbReference type="AlphaFoldDB" id="A0A8J7Q6P9"/>
<accession>A0A8J7Q6P9</accession>
<gene>
    <name evidence="1" type="ORF">J3U88_10935</name>
</gene>
<organism evidence="1 2">
    <name type="scientific">Acanthopleuribacter pedis</name>
    <dbReference type="NCBI Taxonomy" id="442870"/>
    <lineage>
        <taxon>Bacteria</taxon>
        <taxon>Pseudomonadati</taxon>
        <taxon>Acidobacteriota</taxon>
        <taxon>Holophagae</taxon>
        <taxon>Acanthopleuribacterales</taxon>
        <taxon>Acanthopleuribacteraceae</taxon>
        <taxon>Acanthopleuribacter</taxon>
    </lineage>
</organism>
<proteinExistence type="predicted"/>